<accession>A0A0B0MYE7</accession>
<gene>
    <name evidence="1" type="ORF">F383_28295</name>
</gene>
<comment type="caution">
    <text evidence="1">The sequence shown here is derived from an EMBL/GenBank/DDBJ whole genome shotgun (WGS) entry which is preliminary data.</text>
</comment>
<dbReference type="Proteomes" id="UP000032142">
    <property type="component" value="Unassembled WGS sequence"/>
</dbReference>
<name>A0A0B0MYE7_GOSAR</name>
<reference evidence="2" key="1">
    <citation type="submission" date="2014-09" db="EMBL/GenBank/DDBJ databases">
        <authorList>
            <person name="Mudge J."/>
            <person name="Ramaraj T."/>
            <person name="Lindquist I.E."/>
            <person name="Bharti A.K."/>
            <person name="Sundararajan A."/>
            <person name="Cameron C.T."/>
            <person name="Woodward J.E."/>
            <person name="May G.D."/>
            <person name="Brubaker C."/>
            <person name="Broadhvest J."/>
            <person name="Wilkins T.A."/>
        </authorList>
    </citation>
    <scope>NUCLEOTIDE SEQUENCE</scope>
    <source>
        <strain evidence="2">cv. AKA8401</strain>
    </source>
</reference>
<evidence type="ECO:0000313" key="2">
    <source>
        <dbReference type="Proteomes" id="UP000032142"/>
    </source>
</evidence>
<organism evidence="1 2">
    <name type="scientific">Gossypium arboreum</name>
    <name type="common">Tree cotton</name>
    <name type="synonym">Gossypium nanking</name>
    <dbReference type="NCBI Taxonomy" id="29729"/>
    <lineage>
        <taxon>Eukaryota</taxon>
        <taxon>Viridiplantae</taxon>
        <taxon>Streptophyta</taxon>
        <taxon>Embryophyta</taxon>
        <taxon>Tracheophyta</taxon>
        <taxon>Spermatophyta</taxon>
        <taxon>Magnoliopsida</taxon>
        <taxon>eudicotyledons</taxon>
        <taxon>Gunneridae</taxon>
        <taxon>Pentapetalae</taxon>
        <taxon>rosids</taxon>
        <taxon>malvids</taxon>
        <taxon>Malvales</taxon>
        <taxon>Malvaceae</taxon>
        <taxon>Malvoideae</taxon>
        <taxon>Gossypium</taxon>
    </lineage>
</organism>
<dbReference type="EMBL" id="JRRC01400981">
    <property type="protein sequence ID" value="KHG03956.1"/>
    <property type="molecule type" value="Genomic_DNA"/>
</dbReference>
<protein>
    <submittedName>
        <fullName evidence="1">Uncharacterized protein</fullName>
    </submittedName>
</protein>
<sequence>MLHGCMSPDVDIKIKSVCSTRSHTRACDLLVFHKSISPIVLAWPSTQPSTPACVANSKGTWARHMGVWLAV</sequence>
<proteinExistence type="predicted"/>
<keyword evidence="2" id="KW-1185">Reference proteome</keyword>
<evidence type="ECO:0000313" key="1">
    <source>
        <dbReference type="EMBL" id="KHG03956.1"/>
    </source>
</evidence>
<dbReference type="AlphaFoldDB" id="A0A0B0MYE7"/>